<comment type="similarity">
    <text evidence="1 5">Belongs to the glutathione peroxidase family.</text>
</comment>
<evidence type="ECO:0000256" key="5">
    <source>
        <dbReference type="RuleBase" id="RU000499"/>
    </source>
</evidence>
<dbReference type="STRING" id="37658.SAMN05661086_03210"/>
<keyword evidence="2 5" id="KW-0575">Peroxidase</keyword>
<dbReference type="PROSITE" id="PS51355">
    <property type="entry name" value="GLUTATHIONE_PEROXID_3"/>
    <property type="match status" value="1"/>
</dbReference>
<dbReference type="PANTHER" id="PTHR11592">
    <property type="entry name" value="GLUTATHIONE PEROXIDASE"/>
    <property type="match status" value="1"/>
</dbReference>
<reference evidence="6 7" key="1">
    <citation type="submission" date="2016-10" db="EMBL/GenBank/DDBJ databases">
        <authorList>
            <person name="de Groot N.N."/>
        </authorList>
    </citation>
    <scope>NUCLEOTIDE SEQUENCE [LARGE SCALE GENOMIC DNA]</scope>
    <source>
        <strain evidence="6 7">743A</strain>
    </source>
</reference>
<evidence type="ECO:0000313" key="6">
    <source>
        <dbReference type="EMBL" id="SFS01150.1"/>
    </source>
</evidence>
<dbReference type="PANTHER" id="PTHR11592:SF78">
    <property type="entry name" value="GLUTATHIONE PEROXIDASE"/>
    <property type="match status" value="1"/>
</dbReference>
<dbReference type="InterPro" id="IPR029760">
    <property type="entry name" value="GPX_CS"/>
</dbReference>
<dbReference type="PIRSF" id="PIRSF000303">
    <property type="entry name" value="Glutathion_perox"/>
    <property type="match status" value="1"/>
</dbReference>
<dbReference type="Gene3D" id="3.40.30.10">
    <property type="entry name" value="Glutaredoxin"/>
    <property type="match status" value="1"/>
</dbReference>
<dbReference type="InterPro" id="IPR000889">
    <property type="entry name" value="Glutathione_peroxidase"/>
</dbReference>
<dbReference type="AlphaFoldDB" id="A0A1I6LD36"/>
<dbReference type="FunFam" id="3.40.30.10:FF:000010">
    <property type="entry name" value="Glutathione peroxidase"/>
    <property type="match status" value="1"/>
</dbReference>
<keyword evidence="3 5" id="KW-0560">Oxidoreductase</keyword>
<feature type="active site" evidence="4">
    <location>
        <position position="35"/>
    </location>
</feature>
<dbReference type="InterPro" id="IPR036249">
    <property type="entry name" value="Thioredoxin-like_sf"/>
</dbReference>
<dbReference type="GO" id="GO:0004601">
    <property type="term" value="F:peroxidase activity"/>
    <property type="evidence" value="ECO:0007669"/>
    <property type="project" value="UniProtKB-KW"/>
</dbReference>
<dbReference type="PRINTS" id="PR01011">
    <property type="entry name" value="GLUTPROXDASE"/>
</dbReference>
<dbReference type="RefSeq" id="WP_092563017.1">
    <property type="nucleotide sequence ID" value="NZ_FOYZ01000015.1"/>
</dbReference>
<keyword evidence="7" id="KW-1185">Reference proteome</keyword>
<evidence type="ECO:0000256" key="4">
    <source>
        <dbReference type="PIRSR" id="PIRSR000303-1"/>
    </source>
</evidence>
<evidence type="ECO:0000313" key="7">
    <source>
        <dbReference type="Proteomes" id="UP000199659"/>
    </source>
</evidence>
<dbReference type="Pfam" id="PF00255">
    <property type="entry name" value="GSHPx"/>
    <property type="match status" value="1"/>
</dbReference>
<proteinExistence type="inferred from homology"/>
<organism evidence="6 7">
    <name type="scientific">Anaeromicropila populeti</name>
    <dbReference type="NCBI Taxonomy" id="37658"/>
    <lineage>
        <taxon>Bacteria</taxon>
        <taxon>Bacillati</taxon>
        <taxon>Bacillota</taxon>
        <taxon>Clostridia</taxon>
        <taxon>Lachnospirales</taxon>
        <taxon>Lachnospiraceae</taxon>
        <taxon>Anaeromicropila</taxon>
    </lineage>
</organism>
<evidence type="ECO:0000256" key="2">
    <source>
        <dbReference type="ARBA" id="ARBA00022559"/>
    </source>
</evidence>
<dbReference type="SUPFAM" id="SSF52833">
    <property type="entry name" value="Thioredoxin-like"/>
    <property type="match status" value="1"/>
</dbReference>
<evidence type="ECO:0000256" key="1">
    <source>
        <dbReference type="ARBA" id="ARBA00006926"/>
    </source>
</evidence>
<dbReference type="OrthoDB" id="9809733at2"/>
<gene>
    <name evidence="6" type="ORF">SAMN05661086_03210</name>
</gene>
<dbReference type="PROSITE" id="PS00763">
    <property type="entry name" value="GLUTATHIONE_PEROXID_2"/>
    <property type="match status" value="1"/>
</dbReference>
<sequence length="181" mass="20895">MNVYDFIVKDKDDNEFSLKEYEGMVLLIMNSATGCGFTPQYDELQDLYEKYADQGFAILDFPCNQFENQAPGSTEEIITFCSTKFGITFPIFSKINVKGDDAEPLFQYLTEQKGFEGFSSDHQLTPLLEQIVSKKDPDYAGKADIKWNFTKFLINRKGEVIARFEPTEYMYVIEEKIKETL</sequence>
<protein>
    <recommendedName>
        <fullName evidence="5">Glutathione peroxidase</fullName>
    </recommendedName>
</protein>
<evidence type="ECO:0000256" key="3">
    <source>
        <dbReference type="ARBA" id="ARBA00023002"/>
    </source>
</evidence>
<dbReference type="EMBL" id="FOYZ01000015">
    <property type="protein sequence ID" value="SFS01150.1"/>
    <property type="molecule type" value="Genomic_DNA"/>
</dbReference>
<dbReference type="Proteomes" id="UP000199659">
    <property type="component" value="Unassembled WGS sequence"/>
</dbReference>
<accession>A0A1I6LD36</accession>
<dbReference type="GO" id="GO:0034599">
    <property type="term" value="P:cellular response to oxidative stress"/>
    <property type="evidence" value="ECO:0007669"/>
    <property type="project" value="TreeGrafter"/>
</dbReference>
<name>A0A1I6LD36_9FIRM</name>
<dbReference type="CDD" id="cd00340">
    <property type="entry name" value="GSH_Peroxidase"/>
    <property type="match status" value="1"/>
</dbReference>